<dbReference type="PANTHER" id="PTHR34202">
    <property type="entry name" value="UPF0548 PROTEIN"/>
    <property type="match status" value="1"/>
</dbReference>
<gene>
    <name evidence="2" type="ORF">SAMN05444583_101262</name>
</gene>
<evidence type="ECO:0000259" key="1">
    <source>
        <dbReference type="Pfam" id="PF09348"/>
    </source>
</evidence>
<dbReference type="Proteomes" id="UP000198677">
    <property type="component" value="Unassembled WGS sequence"/>
</dbReference>
<dbReference type="AlphaFoldDB" id="A0A1H7FYM2"/>
<dbReference type="Pfam" id="PF09348">
    <property type="entry name" value="DUF1990"/>
    <property type="match status" value="1"/>
</dbReference>
<dbReference type="InterPro" id="IPR014457">
    <property type="entry name" value="UCP010260"/>
</dbReference>
<keyword evidence="3" id="KW-1185">Reference proteome</keyword>
<protein>
    <submittedName>
        <fullName evidence="2">Uncharacterized protein, UPF0548 family</fullName>
    </submittedName>
</protein>
<dbReference type="PIRSF" id="PIRSF010260">
    <property type="entry name" value="UCP010260"/>
    <property type="match status" value="1"/>
</dbReference>
<proteinExistence type="predicted"/>
<sequence length="178" mass="19414">MNPDALRTVPLTYPEVGGTRAALPDGYHHVHESAVIGVGAEDFERAEHVLLHWDMHRRAGLRVRSTHEEAVEGAVVILRLGPGPLAVTAPCRVVYRIDEPGRSGFAYGTLPGHPERGEERFAIELGDDGRVRVVVDAFSTGGSALARLGGPANRAVQRWITRRYLGAFTHTARARRPS</sequence>
<dbReference type="PANTHER" id="PTHR34202:SF1">
    <property type="entry name" value="UPF0548 PROTEIN"/>
    <property type="match status" value="1"/>
</dbReference>
<evidence type="ECO:0000313" key="2">
    <source>
        <dbReference type="EMBL" id="SEK28515.1"/>
    </source>
</evidence>
<dbReference type="EMBL" id="FOAW01000001">
    <property type="protein sequence ID" value="SEK28515.1"/>
    <property type="molecule type" value="Genomic_DNA"/>
</dbReference>
<feature type="domain" description="DUF1990" evidence="1">
    <location>
        <begin position="12"/>
        <end position="166"/>
    </location>
</feature>
<dbReference type="InterPro" id="IPR018960">
    <property type="entry name" value="DUF1990"/>
</dbReference>
<evidence type="ECO:0000313" key="3">
    <source>
        <dbReference type="Proteomes" id="UP000198677"/>
    </source>
</evidence>
<accession>A0A1H7FYM2</accession>
<organism evidence="2 3">
    <name type="scientific">Rhodococcus maanshanensis</name>
    <dbReference type="NCBI Taxonomy" id="183556"/>
    <lineage>
        <taxon>Bacteria</taxon>
        <taxon>Bacillati</taxon>
        <taxon>Actinomycetota</taxon>
        <taxon>Actinomycetes</taxon>
        <taxon>Mycobacteriales</taxon>
        <taxon>Nocardiaceae</taxon>
        <taxon>Rhodococcus</taxon>
    </lineage>
</organism>
<reference evidence="3" key="1">
    <citation type="submission" date="2016-10" db="EMBL/GenBank/DDBJ databases">
        <authorList>
            <person name="Varghese N."/>
            <person name="Submissions S."/>
        </authorList>
    </citation>
    <scope>NUCLEOTIDE SEQUENCE [LARGE SCALE GENOMIC DNA]</scope>
    <source>
        <strain evidence="3">DSM 44675</strain>
    </source>
</reference>
<name>A0A1H7FYM2_9NOCA</name>